<dbReference type="InterPro" id="IPR001752">
    <property type="entry name" value="Kinesin_motor_dom"/>
</dbReference>
<keyword evidence="6 10" id="KW-0175">Coiled coil</keyword>
<dbReference type="InterPro" id="IPR008984">
    <property type="entry name" value="SMAD_FHA_dom_sf"/>
</dbReference>
<dbReference type="Pfam" id="PF12473">
    <property type="entry name" value="DUF3694"/>
    <property type="match status" value="1"/>
</dbReference>
<protein>
    <recommendedName>
        <fullName evidence="12">Kinesin motor domain-containing protein</fullName>
    </recommendedName>
</protein>
<evidence type="ECO:0000256" key="2">
    <source>
        <dbReference type="ARBA" id="ARBA00022490"/>
    </source>
</evidence>
<comment type="caution">
    <text evidence="13">The sequence shown here is derived from an EMBL/GenBank/DDBJ whole genome shotgun (WGS) entry which is preliminary data.</text>
</comment>
<dbReference type="InterPro" id="IPR027417">
    <property type="entry name" value="P-loop_NTPase"/>
</dbReference>
<dbReference type="GO" id="GO:0008017">
    <property type="term" value="F:microtubule binding"/>
    <property type="evidence" value="ECO:0007669"/>
    <property type="project" value="InterPro"/>
</dbReference>
<evidence type="ECO:0000256" key="11">
    <source>
        <dbReference type="SAM" id="MobiDB-lite"/>
    </source>
</evidence>
<dbReference type="SUPFAM" id="SSF52540">
    <property type="entry name" value="P-loop containing nucleoside triphosphate hydrolases"/>
    <property type="match status" value="1"/>
</dbReference>
<organism evidence="13 14">
    <name type="scientific">Pristionchus fissidentatus</name>
    <dbReference type="NCBI Taxonomy" id="1538716"/>
    <lineage>
        <taxon>Eukaryota</taxon>
        <taxon>Metazoa</taxon>
        <taxon>Ecdysozoa</taxon>
        <taxon>Nematoda</taxon>
        <taxon>Chromadorea</taxon>
        <taxon>Rhabditida</taxon>
        <taxon>Rhabditina</taxon>
        <taxon>Diplogasteromorpha</taxon>
        <taxon>Diplogasteroidea</taxon>
        <taxon>Neodiplogasteridae</taxon>
        <taxon>Pristionchus</taxon>
    </lineage>
</organism>
<dbReference type="Gene3D" id="6.10.250.2520">
    <property type="match status" value="1"/>
</dbReference>
<gene>
    <name evidence="13" type="ORF">PFISCL1PPCAC_24833</name>
</gene>
<keyword evidence="2" id="KW-0963">Cytoplasm</keyword>
<keyword evidence="14" id="KW-1185">Reference proteome</keyword>
<dbReference type="InterPro" id="IPR022164">
    <property type="entry name" value="Kinesin-like"/>
</dbReference>
<evidence type="ECO:0000256" key="1">
    <source>
        <dbReference type="ARBA" id="ARBA00004245"/>
    </source>
</evidence>
<evidence type="ECO:0000313" key="14">
    <source>
        <dbReference type="Proteomes" id="UP001432322"/>
    </source>
</evidence>
<proteinExistence type="inferred from homology"/>
<dbReference type="PANTHER" id="PTHR47117">
    <property type="entry name" value="STAR-RELATED LIPID TRANSFER PROTEIN 9"/>
    <property type="match status" value="1"/>
</dbReference>
<dbReference type="CDD" id="cd01365">
    <property type="entry name" value="KISc_KIF1A_KIF1B"/>
    <property type="match status" value="1"/>
</dbReference>
<feature type="binding site" evidence="9">
    <location>
        <begin position="121"/>
        <end position="128"/>
    </location>
    <ligand>
        <name>ATP</name>
        <dbReference type="ChEBI" id="CHEBI:30616"/>
    </ligand>
</feature>
<dbReference type="Proteomes" id="UP001432322">
    <property type="component" value="Unassembled WGS sequence"/>
</dbReference>
<dbReference type="InterPro" id="IPR032405">
    <property type="entry name" value="Kinesin_assoc"/>
</dbReference>
<dbReference type="Pfam" id="PF00225">
    <property type="entry name" value="Kinesin"/>
    <property type="match status" value="1"/>
</dbReference>
<dbReference type="GO" id="GO:0007018">
    <property type="term" value="P:microtubule-based movement"/>
    <property type="evidence" value="ECO:0007669"/>
    <property type="project" value="InterPro"/>
</dbReference>
<sequence length="1575" mass="176941">EERNRESNQEKKGITKEKEEMVGEPPDKDCVKVAVRVRPFNRREIDLDGKCVVRMGPDQSTTLIHPTDDRSPKSFTFDHSFDSSDASSSAFASQEDVFSQVGSGVLENAFSGYNASIFAYGQTGSGKSYSMMGSAEQPGVIPKLCNSIFQRIELTTSDALQFKVEVSYMEIYNERVRDLLDPKNKRNLKVREHKILGPTVDGLSELAVSSFEQIEKLIEEGNRSRTVAATNMNAESSRSHAVFMIKLTQILTDTVKNFSGEKVAKISLVDLAGSERAQKSGAVGKRLEEGGSINKSLTTLGMVISALAEKSNNAKKEKFVPYRDSVLTWLLKDSLGGNSKTVMIATISPASDNYEETLSTLRFADRAKKIVNHAIVNEDPNAKIIRELREEVETLRQQITLTKREHTETEELRERLAESERLVAQMNKSWEERLKETDQLYKERQRDLTEIGISIESSGIKVEKNRFYLVNLNSDPTMNELLVYYINNSAFVGSGETDKVDIQLQGFGIQSRHALMEIMEEPDMHRLYITPISEEARVCVNGRELPAHERVLLRNGFRVLIGLNHFFRVHCPRENDAMAASMMDESALFGYDDAWTEANNEANANPMTSAVDQYMERLVIRHQEDKQAALEQQYEAFERYIHGLAAGGFTPMTPMTPGFGLTTPMSVTPGSHLPPHPFPPPTKSVRSRFMHWAHKRDEQFADSLARLKGDLMRANALVKEANLISNSLNNGRPKINYDVTLQIPAANLRPSRIKAGAFVCEPFIVVRRQGMGGCQLWRMEQLECKLVEMREAYEDRDKPCSSTSPTDSPLRHLPNGFEQLPDGTAVMDPFFESHENHSLIGVANVFLEVLFHDIKLDYQVPMISQQGEVVGRLHVEVQRVFQSEEEKLPERNRIEYLMGRTITCRIRIKRASGLPSSLSHFVFCQYSFFNLSEMLVVPPAFEDSGDSPPSSIHFDDEREFSVVVSEEFLEYVQEDALSIEIWGHRSSGFDDCERAMNKEEKLLTLQERWAEVSRRLKLTVQLAELNDEGRWACVEAARMKDVSTGGVYQLKQGQQRRIRVAVAPLSIGGSLPLVVDSISTVAVGCINVRTAGTQRPLDSYQEEDLDRIRCEWTAALEQRQKHLEEQINRTPQHQSIDNDESDREYSLMDQWVALTEERAAVKLPAANSRIPGAPSDWTPPAGVENHVPVIFLNLNPEDMTRDEEGPLIDEFGHMRTAGQHAILPKEHTAPPFIYLPLVEQAENEASVTCSWDSSLHDDSALNVPTANNERVYAIIKVTVRLSHPCEMEVVLRKRICLHIYKKTSLTERIIKSITRSEPLLATSVHYDVVAHLPKSSHEMEDRRSLAQLAARQTNSTDEETRLHYIEAYTKSIQAVESMLKLDRLRQEVAVSSLLSRKERKDRMNALSLAPHRMKRATSLPNAMANQPLMTSSLILNPLEGTSNASHDIPRSLDTSMCSSSDSSSMARPTFLCLPFSTNDKPASLVSPMMEKQLAGILEEREMPIRSSTVPDSLSDASTDLNANPESLSSSSRTSSQDENDPNIHHYDKTVTAPESLIPLTSVRKGGALDLNISAL</sequence>
<comment type="similarity">
    <text evidence="9">Belongs to the TRAFAC class myosin-kinesin ATPase superfamily. Kinesin family.</text>
</comment>
<evidence type="ECO:0000256" key="3">
    <source>
        <dbReference type="ARBA" id="ARBA00022701"/>
    </source>
</evidence>
<dbReference type="Gene3D" id="3.40.850.10">
    <property type="entry name" value="Kinesin motor domain"/>
    <property type="match status" value="1"/>
</dbReference>
<dbReference type="Pfam" id="PF12423">
    <property type="entry name" value="KIF1B"/>
    <property type="match status" value="1"/>
</dbReference>
<dbReference type="InterPro" id="IPR036961">
    <property type="entry name" value="Kinesin_motor_dom_sf"/>
</dbReference>
<evidence type="ECO:0000256" key="10">
    <source>
        <dbReference type="SAM" id="Coils"/>
    </source>
</evidence>
<keyword evidence="3" id="KW-0493">Microtubule</keyword>
<keyword evidence="5 9" id="KW-0067">ATP-binding</keyword>
<dbReference type="PROSITE" id="PS00411">
    <property type="entry name" value="KINESIN_MOTOR_1"/>
    <property type="match status" value="1"/>
</dbReference>
<feature type="region of interest" description="Disordered" evidence="11">
    <location>
        <begin position="1498"/>
        <end position="1549"/>
    </location>
</feature>
<name>A0AAV5WNG0_9BILA</name>
<dbReference type="GO" id="GO:0005524">
    <property type="term" value="F:ATP binding"/>
    <property type="evidence" value="ECO:0007669"/>
    <property type="project" value="UniProtKB-UniRule"/>
</dbReference>
<feature type="coiled-coil region" evidence="10">
    <location>
        <begin position="385"/>
        <end position="447"/>
    </location>
</feature>
<feature type="region of interest" description="Disordered" evidence="11">
    <location>
        <begin position="1"/>
        <end position="26"/>
    </location>
</feature>
<dbReference type="EMBL" id="BTSY01000006">
    <property type="protein sequence ID" value="GMT33536.1"/>
    <property type="molecule type" value="Genomic_DNA"/>
</dbReference>
<dbReference type="Pfam" id="PF00498">
    <property type="entry name" value="FHA"/>
    <property type="match status" value="1"/>
</dbReference>
<dbReference type="Pfam" id="PF16183">
    <property type="entry name" value="Kinesin_assoc"/>
    <property type="match status" value="1"/>
</dbReference>
<dbReference type="GO" id="GO:0003777">
    <property type="term" value="F:microtubule motor activity"/>
    <property type="evidence" value="ECO:0007669"/>
    <property type="project" value="InterPro"/>
</dbReference>
<dbReference type="SUPFAM" id="SSF49879">
    <property type="entry name" value="SMAD/FHA domain"/>
    <property type="match status" value="1"/>
</dbReference>
<comment type="subcellular location">
    <subcellularLocation>
        <location evidence="1">Cytoplasm</location>
        <location evidence="1">Cytoskeleton</location>
    </subcellularLocation>
</comment>
<evidence type="ECO:0000256" key="8">
    <source>
        <dbReference type="ARBA" id="ARBA00023212"/>
    </source>
</evidence>
<feature type="compositionally biased region" description="Polar residues" evidence="11">
    <location>
        <begin position="1505"/>
        <end position="1525"/>
    </location>
</feature>
<dbReference type="SMART" id="SM00240">
    <property type="entry name" value="FHA"/>
    <property type="match status" value="1"/>
</dbReference>
<keyword evidence="4 9" id="KW-0547">Nucleotide-binding</keyword>
<feature type="non-terminal residue" evidence="13">
    <location>
        <position position="1"/>
    </location>
</feature>
<keyword evidence="8" id="KW-0206">Cytoskeleton</keyword>
<accession>A0AAV5WNG0</accession>
<evidence type="ECO:0000259" key="12">
    <source>
        <dbReference type="PROSITE" id="PS50067"/>
    </source>
</evidence>
<dbReference type="SMART" id="SM00129">
    <property type="entry name" value="KISc"/>
    <property type="match status" value="1"/>
</dbReference>
<evidence type="ECO:0000256" key="9">
    <source>
        <dbReference type="PROSITE-ProRule" id="PRU00283"/>
    </source>
</evidence>
<dbReference type="FunFam" id="3.40.850.10:FF:000139">
    <property type="entry name" value="Kinesin-like protein"/>
    <property type="match status" value="1"/>
</dbReference>
<evidence type="ECO:0000256" key="5">
    <source>
        <dbReference type="ARBA" id="ARBA00022840"/>
    </source>
</evidence>
<evidence type="ECO:0000256" key="7">
    <source>
        <dbReference type="ARBA" id="ARBA00023175"/>
    </source>
</evidence>
<dbReference type="Gene3D" id="2.60.200.20">
    <property type="match status" value="1"/>
</dbReference>
<keyword evidence="7 9" id="KW-0505">Motor protein</keyword>
<dbReference type="InterPro" id="IPR019821">
    <property type="entry name" value="Kinesin_motor_CS"/>
</dbReference>
<evidence type="ECO:0000313" key="13">
    <source>
        <dbReference type="EMBL" id="GMT33536.1"/>
    </source>
</evidence>
<dbReference type="PRINTS" id="PR00380">
    <property type="entry name" value="KINESINHEAVY"/>
</dbReference>
<dbReference type="InterPro" id="IPR000253">
    <property type="entry name" value="FHA_dom"/>
</dbReference>
<evidence type="ECO:0000256" key="4">
    <source>
        <dbReference type="ARBA" id="ARBA00022741"/>
    </source>
</evidence>
<evidence type="ECO:0000256" key="6">
    <source>
        <dbReference type="ARBA" id="ARBA00023054"/>
    </source>
</evidence>
<dbReference type="InterPro" id="IPR022140">
    <property type="entry name" value="Kinesin-like_KIF1-typ"/>
</dbReference>
<feature type="domain" description="Kinesin motor" evidence="12">
    <location>
        <begin position="30"/>
        <end position="370"/>
    </location>
</feature>
<reference evidence="13" key="1">
    <citation type="submission" date="2023-10" db="EMBL/GenBank/DDBJ databases">
        <title>Genome assembly of Pristionchus species.</title>
        <authorList>
            <person name="Yoshida K."/>
            <person name="Sommer R.J."/>
        </authorList>
    </citation>
    <scope>NUCLEOTIDE SEQUENCE</scope>
    <source>
        <strain evidence="13">RS5133</strain>
    </source>
</reference>
<dbReference type="PROSITE" id="PS50067">
    <property type="entry name" value="KINESIN_MOTOR_2"/>
    <property type="match status" value="1"/>
</dbReference>
<dbReference type="GO" id="GO:0005874">
    <property type="term" value="C:microtubule"/>
    <property type="evidence" value="ECO:0007669"/>
    <property type="project" value="UniProtKB-KW"/>
</dbReference>